<evidence type="ECO:0000256" key="8">
    <source>
        <dbReference type="ARBA" id="ARBA00023133"/>
    </source>
</evidence>
<keyword evidence="8" id="KW-0350">Heme biosynthesis</keyword>
<keyword evidence="5 12" id="KW-1133">Transmembrane helix</keyword>
<dbReference type="GeneID" id="30205616"/>
<evidence type="ECO:0000256" key="11">
    <source>
        <dbReference type="ARBA" id="ARBA00048044"/>
    </source>
</evidence>
<sequence>MASAGLPRGLWGAVRSQLTPITFKSSIPSIASPSTLRAFSSTSARSIRTVTPRPQAFKLPFFTPSARSTFFYPSHAFIFPRSITTAPSLPEIPRSLPIWLYGCSALVFGIVVIGGVTRLTESGLSIVEWQPFKGVIPPITAAEWDAEWEKYRVSPEGLIFVIPAAYYVARYKLPKPIPAKLALIGLGIGFQGFLGWWMVKSGLDQEIVETNSVPRVSQYRLATHLTAAFLLYLGMLSTAIGIQRDVKLFKNPGIVSQLSLPSVKKFRGMVHGAGMMVFLTAIAGAFVAGLDAGLVYNEWPLMGGRIVPPTDELLDEHYTRGGTKSILRNFLENPVTAQFNHRMLAYTTFGLVVALPFVARKVPFASTRRLANLTAAAAVTQVTLGITTLLYLVPISLASMHQAGSVVLLTCIMALGGSLRKPSRMLKHLRR</sequence>
<comment type="subcellular location">
    <subcellularLocation>
        <location evidence="2">Membrane</location>
        <topology evidence="2">Multi-pass membrane protein</topology>
    </subcellularLocation>
</comment>
<evidence type="ECO:0000256" key="10">
    <source>
        <dbReference type="ARBA" id="ARBA00044501"/>
    </source>
</evidence>
<accession>A0AAJ8M5L4</accession>
<feature type="transmembrane region" description="Helical" evidence="12">
    <location>
        <begin position="339"/>
        <end position="358"/>
    </location>
</feature>
<evidence type="ECO:0000256" key="7">
    <source>
        <dbReference type="ARBA" id="ARBA00023004"/>
    </source>
</evidence>
<feature type="transmembrane region" description="Helical" evidence="12">
    <location>
        <begin position="219"/>
        <end position="242"/>
    </location>
</feature>
<reference evidence="13" key="2">
    <citation type="submission" date="2024-02" db="EMBL/GenBank/DDBJ databases">
        <title>Comparative genomics of Cryptococcus and Kwoniella reveals pathogenesis evolution and contrasting modes of karyotype evolution via chromosome fusion or intercentromeric recombination.</title>
        <authorList>
            <person name="Coelho M.A."/>
            <person name="David-Palma M."/>
            <person name="Shea T."/>
            <person name="Bowers K."/>
            <person name="McGinley-Smith S."/>
            <person name="Mohammad A.W."/>
            <person name="Gnirke A."/>
            <person name="Yurkov A.M."/>
            <person name="Nowrousian M."/>
            <person name="Sun S."/>
            <person name="Cuomo C.A."/>
            <person name="Heitman J."/>
        </authorList>
    </citation>
    <scope>NUCLEOTIDE SEQUENCE</scope>
    <source>
        <strain evidence="13">CBS 10118</strain>
    </source>
</reference>
<dbReference type="InterPro" id="IPR003780">
    <property type="entry name" value="COX15/CtaA_fam"/>
</dbReference>
<dbReference type="EMBL" id="CP144541">
    <property type="protein sequence ID" value="WVW80543.1"/>
    <property type="molecule type" value="Genomic_DNA"/>
</dbReference>
<protein>
    <recommendedName>
        <fullName evidence="15">Cytochrome c oxidase assembly protein subunit 15</fullName>
    </recommendedName>
</protein>
<keyword evidence="6" id="KW-0560">Oxidoreductase</keyword>
<evidence type="ECO:0000256" key="9">
    <source>
        <dbReference type="ARBA" id="ARBA00023136"/>
    </source>
</evidence>
<feature type="transmembrane region" description="Helical" evidence="12">
    <location>
        <begin position="273"/>
        <end position="296"/>
    </location>
</feature>
<proteinExistence type="predicted"/>
<comment type="catalytic activity">
    <reaction evidence="11">
        <text>Fe(II)-heme o + 2 A + H2O = Fe(II)-heme a + 2 AH2</text>
        <dbReference type="Rhea" id="RHEA:63388"/>
        <dbReference type="ChEBI" id="CHEBI:13193"/>
        <dbReference type="ChEBI" id="CHEBI:15377"/>
        <dbReference type="ChEBI" id="CHEBI:17499"/>
        <dbReference type="ChEBI" id="CHEBI:60530"/>
        <dbReference type="ChEBI" id="CHEBI:61715"/>
        <dbReference type="EC" id="1.17.99.9"/>
    </reaction>
    <physiologicalReaction direction="left-to-right" evidence="11">
        <dbReference type="Rhea" id="RHEA:63389"/>
    </physiologicalReaction>
</comment>
<dbReference type="GO" id="GO:0120547">
    <property type="term" value="F:heme A synthase activity"/>
    <property type="evidence" value="ECO:0007669"/>
    <property type="project" value="UniProtKB-EC"/>
</dbReference>
<keyword evidence="9 12" id="KW-0472">Membrane</keyword>
<dbReference type="PANTHER" id="PTHR23289">
    <property type="entry name" value="CYTOCHROME C OXIDASE ASSEMBLY PROTEIN COX15"/>
    <property type="match status" value="1"/>
</dbReference>
<comment type="cofactor">
    <cofactor evidence="1">
        <name>heme b</name>
        <dbReference type="ChEBI" id="CHEBI:60344"/>
    </cofactor>
</comment>
<evidence type="ECO:0000256" key="3">
    <source>
        <dbReference type="ARBA" id="ARBA00022692"/>
    </source>
</evidence>
<feature type="transmembrane region" description="Helical" evidence="12">
    <location>
        <begin position="181"/>
        <end position="199"/>
    </location>
</feature>
<dbReference type="GO" id="GO:0046872">
    <property type="term" value="F:metal ion binding"/>
    <property type="evidence" value="ECO:0007669"/>
    <property type="project" value="UniProtKB-KW"/>
</dbReference>
<evidence type="ECO:0000256" key="4">
    <source>
        <dbReference type="ARBA" id="ARBA00022723"/>
    </source>
</evidence>
<dbReference type="GO" id="GO:0005743">
    <property type="term" value="C:mitochondrial inner membrane"/>
    <property type="evidence" value="ECO:0007669"/>
    <property type="project" value="TreeGrafter"/>
</dbReference>
<feature type="transmembrane region" description="Helical" evidence="12">
    <location>
        <begin position="370"/>
        <end position="393"/>
    </location>
</feature>
<evidence type="ECO:0000313" key="14">
    <source>
        <dbReference type="Proteomes" id="UP000092730"/>
    </source>
</evidence>
<dbReference type="Proteomes" id="UP000092730">
    <property type="component" value="Chromosome 1"/>
</dbReference>
<dbReference type="KEGG" id="kbi:30205616"/>
<feature type="transmembrane region" description="Helical" evidence="12">
    <location>
        <begin position="98"/>
        <end position="117"/>
    </location>
</feature>
<evidence type="ECO:0000256" key="1">
    <source>
        <dbReference type="ARBA" id="ARBA00001970"/>
    </source>
</evidence>
<feature type="transmembrane region" description="Helical" evidence="12">
    <location>
        <begin position="399"/>
        <end position="419"/>
    </location>
</feature>
<keyword evidence="7" id="KW-0408">Iron</keyword>
<keyword evidence="3 12" id="KW-0812">Transmembrane</keyword>
<dbReference type="GO" id="GO:0016653">
    <property type="term" value="F:oxidoreductase activity, acting on NAD(P)H, heme protein as acceptor"/>
    <property type="evidence" value="ECO:0007669"/>
    <property type="project" value="TreeGrafter"/>
</dbReference>
<keyword evidence="4" id="KW-0479">Metal-binding</keyword>
<dbReference type="GO" id="GO:0006784">
    <property type="term" value="P:heme A biosynthetic process"/>
    <property type="evidence" value="ECO:0007669"/>
    <property type="project" value="InterPro"/>
</dbReference>
<evidence type="ECO:0008006" key="15">
    <source>
        <dbReference type="Google" id="ProtNLM"/>
    </source>
</evidence>
<keyword evidence="14" id="KW-1185">Reference proteome</keyword>
<dbReference type="RefSeq" id="XP_065725577.1">
    <property type="nucleotide sequence ID" value="XM_065869505.1"/>
</dbReference>
<dbReference type="AlphaFoldDB" id="A0AAJ8M5L4"/>
<evidence type="ECO:0000256" key="6">
    <source>
        <dbReference type="ARBA" id="ARBA00023002"/>
    </source>
</evidence>
<reference evidence="13" key="1">
    <citation type="submission" date="2013-07" db="EMBL/GenBank/DDBJ databases">
        <authorList>
            <consortium name="The Broad Institute Genome Sequencing Platform"/>
            <person name="Cuomo C."/>
            <person name="Litvintseva A."/>
            <person name="Chen Y."/>
            <person name="Heitman J."/>
            <person name="Sun S."/>
            <person name="Springer D."/>
            <person name="Dromer F."/>
            <person name="Young S.K."/>
            <person name="Zeng Q."/>
            <person name="Gargeya S."/>
            <person name="Fitzgerald M."/>
            <person name="Abouelleil A."/>
            <person name="Alvarado L."/>
            <person name="Berlin A.M."/>
            <person name="Chapman S.B."/>
            <person name="Dewar J."/>
            <person name="Goldberg J."/>
            <person name="Griggs A."/>
            <person name="Gujja S."/>
            <person name="Hansen M."/>
            <person name="Howarth C."/>
            <person name="Imamovic A."/>
            <person name="Larimer J."/>
            <person name="McCowan C."/>
            <person name="Murphy C."/>
            <person name="Pearson M."/>
            <person name="Priest M."/>
            <person name="Roberts A."/>
            <person name="Saif S."/>
            <person name="Shea T."/>
            <person name="Sykes S."/>
            <person name="Wortman J."/>
            <person name="Nusbaum C."/>
            <person name="Birren B."/>
        </authorList>
    </citation>
    <scope>NUCLEOTIDE SEQUENCE</scope>
    <source>
        <strain evidence="13">CBS 10118</strain>
    </source>
</reference>
<dbReference type="PANTHER" id="PTHR23289:SF2">
    <property type="entry name" value="CYTOCHROME C OXIDASE ASSEMBLY PROTEIN COX15 HOMOLOG"/>
    <property type="match status" value="1"/>
</dbReference>
<evidence type="ECO:0000256" key="5">
    <source>
        <dbReference type="ARBA" id="ARBA00022989"/>
    </source>
</evidence>
<organism evidence="13 14">
    <name type="scientific">Kwoniella bestiolae CBS 10118</name>
    <dbReference type="NCBI Taxonomy" id="1296100"/>
    <lineage>
        <taxon>Eukaryota</taxon>
        <taxon>Fungi</taxon>
        <taxon>Dikarya</taxon>
        <taxon>Basidiomycota</taxon>
        <taxon>Agaricomycotina</taxon>
        <taxon>Tremellomycetes</taxon>
        <taxon>Tremellales</taxon>
        <taxon>Cryptococcaceae</taxon>
        <taxon>Kwoniella</taxon>
    </lineage>
</organism>
<comment type="pathway">
    <text evidence="10">Porphyrin-containing compound metabolism; heme A biosynthesis; heme A from heme O: step 1/1.</text>
</comment>
<evidence type="ECO:0000256" key="12">
    <source>
        <dbReference type="SAM" id="Phobius"/>
    </source>
</evidence>
<dbReference type="Pfam" id="PF02628">
    <property type="entry name" value="COX15-CtaA"/>
    <property type="match status" value="2"/>
</dbReference>
<dbReference type="InterPro" id="IPR023754">
    <property type="entry name" value="HemeA_Synthase_type2"/>
</dbReference>
<evidence type="ECO:0000256" key="2">
    <source>
        <dbReference type="ARBA" id="ARBA00004141"/>
    </source>
</evidence>
<gene>
    <name evidence="13" type="ORF">I302_102528</name>
</gene>
<name>A0AAJ8M5L4_9TREE</name>
<evidence type="ECO:0000313" key="13">
    <source>
        <dbReference type="EMBL" id="WVW80543.1"/>
    </source>
</evidence>